<comment type="caution">
    <text evidence="2">The sequence shown here is derived from an EMBL/GenBank/DDBJ whole genome shotgun (WGS) entry which is preliminary data.</text>
</comment>
<accession>A0ABR3PH67</accession>
<proteinExistence type="predicted"/>
<evidence type="ECO:0008006" key="4">
    <source>
        <dbReference type="Google" id="ProtNLM"/>
    </source>
</evidence>
<feature type="signal peptide" evidence="1">
    <location>
        <begin position="1"/>
        <end position="19"/>
    </location>
</feature>
<dbReference type="Gene3D" id="2.60.120.260">
    <property type="entry name" value="Galactose-binding domain-like"/>
    <property type="match status" value="1"/>
</dbReference>
<sequence length="344" mass="36390">MRLLSVTFNLLAFVSCVICAVVEGRAATCNSKNVAYVNRSSKHAIFFCDFYLSYPRTNSPFQLLGASDTWAACKCITASARTPRRYNTMFAPKAGSSCSVYTKVLSNEYPSPSAFCSFYMYQDRTRSTIPGISVNDLKKACKCLSGTSTTSQVVTRTTTMTSRTSIASTKTSTCSNNALTTAAGNFVSGLASWTKTANPASYASVATGASFDSSGSAAILACKYASTADSHGSICSPRLPICPGQTYQVSFKYKFPSSGSIGGSLSLYNYGWDEMLLTRAGPASAGAKDGAGTPAATWGTMSQTFEATQQDDMICITLQCLTGNGLTGKTAQVTVDNVRVSRVT</sequence>
<reference evidence="2 3" key="1">
    <citation type="submission" date="2024-07" db="EMBL/GenBank/DDBJ databases">
        <title>Draft sequence of the Neodothiora populina.</title>
        <authorList>
            <person name="Drown D.D."/>
            <person name="Schuette U.S."/>
            <person name="Buechlein A.B."/>
            <person name="Rusch D.R."/>
            <person name="Winton L.W."/>
            <person name="Adams G.A."/>
        </authorList>
    </citation>
    <scope>NUCLEOTIDE SEQUENCE [LARGE SCALE GENOMIC DNA]</scope>
    <source>
        <strain evidence="2 3">CPC 39397</strain>
    </source>
</reference>
<name>A0ABR3PH67_9PEZI</name>
<evidence type="ECO:0000313" key="2">
    <source>
        <dbReference type="EMBL" id="KAL1305489.1"/>
    </source>
</evidence>
<keyword evidence="3" id="KW-1185">Reference proteome</keyword>
<dbReference type="EMBL" id="JBFMKM010000007">
    <property type="protein sequence ID" value="KAL1305489.1"/>
    <property type="molecule type" value="Genomic_DNA"/>
</dbReference>
<evidence type="ECO:0000256" key="1">
    <source>
        <dbReference type="SAM" id="SignalP"/>
    </source>
</evidence>
<evidence type="ECO:0000313" key="3">
    <source>
        <dbReference type="Proteomes" id="UP001562354"/>
    </source>
</evidence>
<dbReference type="Proteomes" id="UP001562354">
    <property type="component" value="Unassembled WGS sequence"/>
</dbReference>
<dbReference type="GeneID" id="95976066"/>
<dbReference type="RefSeq" id="XP_069201762.1">
    <property type="nucleotide sequence ID" value="XM_069348007.1"/>
</dbReference>
<gene>
    <name evidence="2" type="ORF">AAFC00_002364</name>
</gene>
<dbReference type="SUPFAM" id="SSF49785">
    <property type="entry name" value="Galactose-binding domain-like"/>
    <property type="match status" value="1"/>
</dbReference>
<dbReference type="InterPro" id="IPR008979">
    <property type="entry name" value="Galactose-bd-like_sf"/>
</dbReference>
<dbReference type="PROSITE" id="PS51257">
    <property type="entry name" value="PROKAR_LIPOPROTEIN"/>
    <property type="match status" value="1"/>
</dbReference>
<feature type="chain" id="PRO_5047049607" description="CBM-cenC domain-containing protein" evidence="1">
    <location>
        <begin position="20"/>
        <end position="344"/>
    </location>
</feature>
<keyword evidence="1" id="KW-0732">Signal</keyword>
<organism evidence="2 3">
    <name type="scientific">Neodothiora populina</name>
    <dbReference type="NCBI Taxonomy" id="2781224"/>
    <lineage>
        <taxon>Eukaryota</taxon>
        <taxon>Fungi</taxon>
        <taxon>Dikarya</taxon>
        <taxon>Ascomycota</taxon>
        <taxon>Pezizomycotina</taxon>
        <taxon>Dothideomycetes</taxon>
        <taxon>Dothideomycetidae</taxon>
        <taxon>Dothideales</taxon>
        <taxon>Dothioraceae</taxon>
        <taxon>Neodothiora</taxon>
    </lineage>
</organism>
<protein>
    <recommendedName>
        <fullName evidence="4">CBM-cenC domain-containing protein</fullName>
    </recommendedName>
</protein>